<accession>A0A365XUZ0</accession>
<dbReference type="Pfam" id="PF00702">
    <property type="entry name" value="Hydrolase"/>
    <property type="match status" value="1"/>
</dbReference>
<comment type="caution">
    <text evidence="1">The sequence shown here is derived from an EMBL/GenBank/DDBJ whole genome shotgun (WGS) entry which is preliminary data.</text>
</comment>
<gene>
    <name evidence="1" type="ORF">DF182_26155</name>
</gene>
<dbReference type="Proteomes" id="UP000253410">
    <property type="component" value="Unassembled WGS sequence"/>
</dbReference>
<organism evidence="1 2">
    <name type="scientific">Chitinophaga flava</name>
    <dbReference type="NCBI Taxonomy" id="2259036"/>
    <lineage>
        <taxon>Bacteria</taxon>
        <taxon>Pseudomonadati</taxon>
        <taxon>Bacteroidota</taxon>
        <taxon>Chitinophagia</taxon>
        <taxon>Chitinophagales</taxon>
        <taxon>Chitinophagaceae</taxon>
        <taxon>Chitinophaga</taxon>
    </lineage>
</organism>
<dbReference type="OrthoDB" id="3669651at2"/>
<dbReference type="InterPro" id="IPR023214">
    <property type="entry name" value="HAD_sf"/>
</dbReference>
<dbReference type="PANTHER" id="PTHR46191:SF2">
    <property type="entry name" value="HALOACID DEHALOGENASE-LIKE HYDROLASE DOMAIN-CONTAINING PROTEIN 3"/>
    <property type="match status" value="1"/>
</dbReference>
<evidence type="ECO:0000313" key="2">
    <source>
        <dbReference type="Proteomes" id="UP000253410"/>
    </source>
</evidence>
<dbReference type="SFLD" id="SFLDS00003">
    <property type="entry name" value="Haloacid_Dehalogenase"/>
    <property type="match status" value="1"/>
</dbReference>
<dbReference type="EMBL" id="QFFJ01000002">
    <property type="protein sequence ID" value="RBL89960.1"/>
    <property type="molecule type" value="Genomic_DNA"/>
</dbReference>
<dbReference type="InterPro" id="IPR051828">
    <property type="entry name" value="HAD-like_hydrolase_domain"/>
</dbReference>
<name>A0A365XUZ0_9BACT</name>
<reference evidence="1 2" key="1">
    <citation type="submission" date="2018-05" db="EMBL/GenBank/DDBJ databases">
        <title>Chitinophaga sp. K3CV102501T nov., isolated from isolated from a monsoon evergreen broad-leaved forest soil.</title>
        <authorList>
            <person name="Lv Y."/>
        </authorList>
    </citation>
    <scope>NUCLEOTIDE SEQUENCE [LARGE SCALE GENOMIC DNA]</scope>
    <source>
        <strain evidence="1 2">GDMCC 1.1325</strain>
    </source>
</reference>
<dbReference type="Gene3D" id="1.10.150.400">
    <property type="match status" value="1"/>
</dbReference>
<keyword evidence="2" id="KW-1185">Reference proteome</keyword>
<dbReference type="InterPro" id="IPR036412">
    <property type="entry name" value="HAD-like_sf"/>
</dbReference>
<protein>
    <submittedName>
        <fullName evidence="1">Dehalogenase</fullName>
    </submittedName>
</protein>
<dbReference type="PANTHER" id="PTHR46191">
    <property type="match status" value="1"/>
</dbReference>
<dbReference type="AlphaFoldDB" id="A0A365XUZ0"/>
<dbReference type="SUPFAM" id="SSF56784">
    <property type="entry name" value="HAD-like"/>
    <property type="match status" value="1"/>
</dbReference>
<proteinExistence type="predicted"/>
<dbReference type="SFLD" id="SFLDG01129">
    <property type="entry name" value="C1.5:_HAD__Beta-PGM__Phosphata"/>
    <property type="match status" value="1"/>
</dbReference>
<sequence length="232" mass="27031">MNNYYHYSFDLWLTLIRSNPFFKRERTKFFFDHFNQQHKSLEETDRIFRRIDLMTNAINEKTGGNLEAEELYLMVISEMNDHRYDFEKIDLQALYGEMESLVMKYLPTVYCSATINVLRTLKARQGCTLSLLSNTAFIKGRTLRRVLQELELDRYLDFQLYSDEKGMSKPNKQFFRMMLDHIASARNGELLAPGHIIHIGDNVKADIQGASAIGIHTLLVNSNNQCISSLLN</sequence>
<dbReference type="InterPro" id="IPR006439">
    <property type="entry name" value="HAD-SF_hydro_IA"/>
</dbReference>
<dbReference type="RefSeq" id="WP_113618711.1">
    <property type="nucleotide sequence ID" value="NZ_QFFJ01000002.1"/>
</dbReference>
<evidence type="ECO:0000313" key="1">
    <source>
        <dbReference type="EMBL" id="RBL89960.1"/>
    </source>
</evidence>
<dbReference type="Gene3D" id="3.40.50.1000">
    <property type="entry name" value="HAD superfamily/HAD-like"/>
    <property type="match status" value="1"/>
</dbReference>
<dbReference type="NCBIfam" id="TIGR01549">
    <property type="entry name" value="HAD-SF-IA-v1"/>
    <property type="match status" value="1"/>
</dbReference>